<evidence type="ECO:0000313" key="11">
    <source>
        <dbReference type="Proteomes" id="UP000751190"/>
    </source>
</evidence>
<comment type="similarity">
    <text evidence="3">Belongs to the elongation factor P family.</text>
</comment>
<evidence type="ECO:0000256" key="3">
    <source>
        <dbReference type="ARBA" id="ARBA00009479"/>
    </source>
</evidence>
<evidence type="ECO:0000259" key="8">
    <source>
        <dbReference type="SMART" id="SM00841"/>
    </source>
</evidence>
<comment type="pathway">
    <text evidence="2">Protein biosynthesis; polypeptide chain elongation.</text>
</comment>
<dbReference type="InterPro" id="IPR013852">
    <property type="entry name" value="Transl_elong_P/YeiP_CS"/>
</dbReference>
<evidence type="ECO:0000256" key="4">
    <source>
        <dbReference type="ARBA" id="ARBA00022490"/>
    </source>
</evidence>
<dbReference type="FunFam" id="2.40.50.140:FF:000004">
    <property type="entry name" value="Elongation factor P"/>
    <property type="match status" value="1"/>
</dbReference>
<dbReference type="NCBIfam" id="TIGR00038">
    <property type="entry name" value="efp"/>
    <property type="match status" value="1"/>
</dbReference>
<keyword evidence="11" id="KW-1185">Reference proteome</keyword>
<organism evidence="10 11">
    <name type="scientific">Diacronema lutheri</name>
    <name type="common">Unicellular marine alga</name>
    <name type="synonym">Monochrysis lutheri</name>
    <dbReference type="NCBI Taxonomy" id="2081491"/>
    <lineage>
        <taxon>Eukaryota</taxon>
        <taxon>Haptista</taxon>
        <taxon>Haptophyta</taxon>
        <taxon>Pavlovophyceae</taxon>
        <taxon>Pavlovales</taxon>
        <taxon>Pavlovaceae</taxon>
        <taxon>Diacronema</taxon>
    </lineage>
</organism>
<dbReference type="CDD" id="cd04470">
    <property type="entry name" value="S1_EF-P_repeat_1"/>
    <property type="match status" value="1"/>
</dbReference>
<dbReference type="GO" id="GO:0005829">
    <property type="term" value="C:cytosol"/>
    <property type="evidence" value="ECO:0007669"/>
    <property type="project" value="UniProtKB-ARBA"/>
</dbReference>
<keyword evidence="6" id="KW-0648">Protein biosynthesis</keyword>
<sequence>MLANVLIALAVGHVRAARVGQRAAPVQSRAAVSMLTSNDFKVGMTIESDAVPYKVIEFLHVKPGKGSAFVRSKLKNLITGNTMEKTWRAGESVGAAEVEKFDVQYTYKEGDQYVFMDMASFEEMRIDAKAIDQIDFLKESGSAQVAKWNGQIISVELPNQMNLKVIETMPGVKGNTVQGGQKPATLETGAVIQVPLFIEEGEEVRVDTIEKKYLSRAAKE</sequence>
<dbReference type="Pfam" id="PF08207">
    <property type="entry name" value="EFP_N"/>
    <property type="match status" value="1"/>
</dbReference>
<evidence type="ECO:0000256" key="1">
    <source>
        <dbReference type="ARBA" id="ARBA00004496"/>
    </source>
</evidence>
<dbReference type="PROSITE" id="PS01275">
    <property type="entry name" value="EFP"/>
    <property type="match status" value="1"/>
</dbReference>
<dbReference type="FunFam" id="2.30.30.30:FF:000003">
    <property type="entry name" value="Elongation factor P"/>
    <property type="match status" value="1"/>
</dbReference>
<dbReference type="EMBL" id="JAGTXO010000005">
    <property type="protein sequence ID" value="KAG8467887.1"/>
    <property type="molecule type" value="Genomic_DNA"/>
</dbReference>
<dbReference type="Pfam" id="PF01132">
    <property type="entry name" value="EFP"/>
    <property type="match status" value="1"/>
</dbReference>
<evidence type="ECO:0000256" key="2">
    <source>
        <dbReference type="ARBA" id="ARBA00004815"/>
    </source>
</evidence>
<dbReference type="InterPro" id="IPR011768">
    <property type="entry name" value="Transl_elongation_fac_P"/>
</dbReference>
<dbReference type="PANTHER" id="PTHR30053">
    <property type="entry name" value="ELONGATION FACTOR P"/>
    <property type="match status" value="1"/>
</dbReference>
<dbReference type="SMART" id="SM01185">
    <property type="entry name" value="EFP"/>
    <property type="match status" value="1"/>
</dbReference>
<dbReference type="Proteomes" id="UP000751190">
    <property type="component" value="Unassembled WGS sequence"/>
</dbReference>
<dbReference type="Gene3D" id="2.40.50.140">
    <property type="entry name" value="Nucleic acid-binding proteins"/>
    <property type="match status" value="2"/>
</dbReference>
<dbReference type="NCBIfam" id="NF001810">
    <property type="entry name" value="PRK00529.1"/>
    <property type="match status" value="1"/>
</dbReference>
<evidence type="ECO:0000256" key="6">
    <source>
        <dbReference type="ARBA" id="ARBA00022917"/>
    </source>
</evidence>
<comment type="subcellular location">
    <subcellularLocation>
        <location evidence="1">Cytoplasm</location>
    </subcellularLocation>
</comment>
<dbReference type="GO" id="GO:0003746">
    <property type="term" value="F:translation elongation factor activity"/>
    <property type="evidence" value="ECO:0007669"/>
    <property type="project" value="UniProtKB-KW"/>
</dbReference>
<protein>
    <recommendedName>
        <fullName evidence="12">Elongation factor P</fullName>
    </recommendedName>
</protein>
<evidence type="ECO:0000256" key="5">
    <source>
        <dbReference type="ARBA" id="ARBA00022768"/>
    </source>
</evidence>
<dbReference type="InterPro" id="IPR013185">
    <property type="entry name" value="Transl_elong_KOW-like"/>
</dbReference>
<dbReference type="InterPro" id="IPR014722">
    <property type="entry name" value="Rib_uL2_dom2"/>
</dbReference>
<comment type="caution">
    <text evidence="10">The sequence shown here is derived from an EMBL/GenBank/DDBJ whole genome shotgun (WGS) entry which is preliminary data.</text>
</comment>
<dbReference type="PIRSF" id="PIRSF005901">
    <property type="entry name" value="EF-P"/>
    <property type="match status" value="1"/>
</dbReference>
<dbReference type="OMA" id="WSVVEFQ"/>
<dbReference type="CDD" id="cd05794">
    <property type="entry name" value="S1_EF-P_repeat_2"/>
    <property type="match status" value="1"/>
</dbReference>
<gene>
    <name evidence="10" type="ORF">KFE25_006939</name>
</gene>
<dbReference type="HAMAP" id="MF_00141">
    <property type="entry name" value="EF_P"/>
    <property type="match status" value="1"/>
</dbReference>
<dbReference type="Gene3D" id="2.30.30.30">
    <property type="match status" value="1"/>
</dbReference>
<evidence type="ECO:0000259" key="9">
    <source>
        <dbReference type="SMART" id="SM01185"/>
    </source>
</evidence>
<reference evidence="10" key="1">
    <citation type="submission" date="2021-05" db="EMBL/GenBank/DDBJ databases">
        <title>The genome of the haptophyte Pavlova lutheri (Diacronema luteri, Pavlovales) - a model for lipid biosynthesis in eukaryotic algae.</title>
        <authorList>
            <person name="Hulatt C.J."/>
            <person name="Posewitz M.C."/>
        </authorList>
    </citation>
    <scope>NUCLEOTIDE SEQUENCE</scope>
    <source>
        <strain evidence="10">NIVA-4/92</strain>
    </source>
</reference>
<feature type="domain" description="Elongation factor P C-terminal" evidence="8">
    <location>
        <begin position="161"/>
        <end position="216"/>
    </location>
</feature>
<evidence type="ECO:0008006" key="12">
    <source>
        <dbReference type="Google" id="ProtNLM"/>
    </source>
</evidence>
<dbReference type="InterPro" id="IPR015365">
    <property type="entry name" value="Elong-fact-P_C"/>
</dbReference>
<name>A0A8J6CAQ3_DIALT</name>
<dbReference type="FunFam" id="2.40.50.140:FF:000009">
    <property type="entry name" value="Elongation factor P"/>
    <property type="match status" value="1"/>
</dbReference>
<feature type="domain" description="Translation elongation factor P/YeiP central" evidence="9">
    <location>
        <begin position="100"/>
        <end position="153"/>
    </location>
</feature>
<dbReference type="AlphaFoldDB" id="A0A8J6CAQ3"/>
<dbReference type="Pfam" id="PF09285">
    <property type="entry name" value="Elong-fact-P_C"/>
    <property type="match status" value="1"/>
</dbReference>
<dbReference type="InterPro" id="IPR001059">
    <property type="entry name" value="Transl_elong_P/YeiP_cen"/>
</dbReference>
<evidence type="ECO:0000256" key="7">
    <source>
        <dbReference type="SAM" id="SignalP"/>
    </source>
</evidence>
<dbReference type="OrthoDB" id="10259892at2759"/>
<dbReference type="PANTHER" id="PTHR30053:SF12">
    <property type="entry name" value="ELONGATION FACTOR P (EF-P) FAMILY PROTEIN"/>
    <property type="match status" value="1"/>
</dbReference>
<evidence type="ECO:0000313" key="10">
    <source>
        <dbReference type="EMBL" id="KAG8467887.1"/>
    </source>
</evidence>
<keyword evidence="4" id="KW-0963">Cytoplasm</keyword>
<dbReference type="InterPro" id="IPR020599">
    <property type="entry name" value="Transl_elong_fac_P/YeiP"/>
</dbReference>
<keyword evidence="5" id="KW-0251">Elongation factor</keyword>
<proteinExistence type="inferred from homology"/>
<accession>A0A8J6CAQ3</accession>
<feature type="signal peptide" evidence="7">
    <location>
        <begin position="1"/>
        <end position="16"/>
    </location>
</feature>
<dbReference type="GO" id="GO:0043043">
    <property type="term" value="P:peptide biosynthetic process"/>
    <property type="evidence" value="ECO:0007669"/>
    <property type="project" value="InterPro"/>
</dbReference>
<feature type="chain" id="PRO_5035197892" description="Elongation factor P" evidence="7">
    <location>
        <begin position="17"/>
        <end position="220"/>
    </location>
</feature>
<dbReference type="SUPFAM" id="SSF50104">
    <property type="entry name" value="Translation proteins SH3-like domain"/>
    <property type="match status" value="1"/>
</dbReference>
<dbReference type="UniPathway" id="UPA00345"/>
<dbReference type="SMART" id="SM00841">
    <property type="entry name" value="Elong-fact-P_C"/>
    <property type="match status" value="1"/>
</dbReference>
<dbReference type="InterPro" id="IPR008991">
    <property type="entry name" value="Translation_prot_SH3-like_sf"/>
</dbReference>
<keyword evidence="7" id="KW-0732">Signal</keyword>
<dbReference type="InterPro" id="IPR012340">
    <property type="entry name" value="NA-bd_OB-fold"/>
</dbReference>
<dbReference type="SUPFAM" id="SSF50249">
    <property type="entry name" value="Nucleic acid-binding proteins"/>
    <property type="match status" value="2"/>
</dbReference>